<reference evidence="2 3" key="1">
    <citation type="journal article" date="2020" name="ISME J.">
        <title>Uncovering the hidden diversity of litter-decomposition mechanisms in mushroom-forming fungi.</title>
        <authorList>
            <person name="Floudas D."/>
            <person name="Bentzer J."/>
            <person name="Ahren D."/>
            <person name="Johansson T."/>
            <person name="Persson P."/>
            <person name="Tunlid A."/>
        </authorList>
    </citation>
    <scope>NUCLEOTIDE SEQUENCE [LARGE SCALE GENOMIC DNA]</scope>
    <source>
        <strain evidence="2 3">CBS 101986</strain>
    </source>
</reference>
<feature type="transmembrane region" description="Helical" evidence="1">
    <location>
        <begin position="12"/>
        <end position="35"/>
    </location>
</feature>
<organism evidence="2 3">
    <name type="scientific">Psilocybe cf. subviscida</name>
    <dbReference type="NCBI Taxonomy" id="2480587"/>
    <lineage>
        <taxon>Eukaryota</taxon>
        <taxon>Fungi</taxon>
        <taxon>Dikarya</taxon>
        <taxon>Basidiomycota</taxon>
        <taxon>Agaricomycotina</taxon>
        <taxon>Agaricomycetes</taxon>
        <taxon>Agaricomycetidae</taxon>
        <taxon>Agaricales</taxon>
        <taxon>Agaricineae</taxon>
        <taxon>Strophariaceae</taxon>
        <taxon>Psilocybe</taxon>
    </lineage>
</organism>
<gene>
    <name evidence="2" type="ORF">D9619_010139</name>
</gene>
<keyword evidence="1" id="KW-0812">Transmembrane</keyword>
<feature type="transmembrane region" description="Helical" evidence="1">
    <location>
        <begin position="88"/>
        <end position="107"/>
    </location>
</feature>
<feature type="transmembrane region" description="Helical" evidence="1">
    <location>
        <begin position="42"/>
        <end position="68"/>
    </location>
</feature>
<keyword evidence="1" id="KW-0472">Membrane</keyword>
<feature type="transmembrane region" description="Helical" evidence="1">
    <location>
        <begin position="190"/>
        <end position="213"/>
    </location>
</feature>
<name>A0A8H5ASW8_9AGAR</name>
<proteinExistence type="predicted"/>
<protein>
    <submittedName>
        <fullName evidence="2">Uncharacterized protein</fullName>
    </submittedName>
</protein>
<dbReference type="AlphaFoldDB" id="A0A8H5ASW8"/>
<evidence type="ECO:0000313" key="3">
    <source>
        <dbReference type="Proteomes" id="UP000567179"/>
    </source>
</evidence>
<keyword evidence="3" id="KW-1185">Reference proteome</keyword>
<feature type="transmembrane region" description="Helical" evidence="1">
    <location>
        <begin position="119"/>
        <end position="141"/>
    </location>
</feature>
<dbReference type="Proteomes" id="UP000567179">
    <property type="component" value="Unassembled WGS sequence"/>
</dbReference>
<comment type="caution">
    <text evidence="2">The sequence shown here is derived from an EMBL/GenBank/DDBJ whole genome shotgun (WGS) entry which is preliminary data.</text>
</comment>
<dbReference type="EMBL" id="JAACJJ010000058">
    <property type="protein sequence ID" value="KAF5310294.1"/>
    <property type="molecule type" value="Genomic_DNA"/>
</dbReference>
<feature type="transmembrane region" description="Helical" evidence="1">
    <location>
        <begin position="147"/>
        <end position="169"/>
    </location>
</feature>
<accession>A0A8H5ASW8</accession>
<evidence type="ECO:0000256" key="1">
    <source>
        <dbReference type="SAM" id="Phobius"/>
    </source>
</evidence>
<sequence>MRAFSDPYFTGIIVEGFAMGIYTMIFFQVICKIYIKCNRGFYFFALILLWILSVISFAIGCNISRSAFVFDNSSSATIYTKLSIGVNSVLYLPSIGAMLISDSILIWRCHVLWRDKRILMTLVMLLVATAVLLLGDAFLVLDHFSLLIGPLGVLSSFVTTISATFLIALKIILVTRYSRTQYLYAKILEILVESAALVSIVALGITVTELLAYAHPYQLDSTTGRLSYYLRQYFSSLQGPAIGIGPTLTTFRVVAQPPQTEVGPPHNTSVLSRLTFRRTGHNLNTDSQLPHIHTSTIRFESACEIYSVGSVRSSMDMKARQYSTATMTNRCNLGTLEAIKGAESV</sequence>
<keyword evidence="1" id="KW-1133">Transmembrane helix</keyword>
<evidence type="ECO:0000313" key="2">
    <source>
        <dbReference type="EMBL" id="KAF5310294.1"/>
    </source>
</evidence>
<dbReference type="OrthoDB" id="3039972at2759"/>